<protein>
    <recommendedName>
        <fullName evidence="3">Helix-turn-helix domain-containing protein</fullName>
    </recommendedName>
</protein>
<gene>
    <name evidence="1" type="ORF">ACFPZN_20680</name>
</gene>
<accession>A0ABW1A0G5</accession>
<evidence type="ECO:0000313" key="2">
    <source>
        <dbReference type="Proteomes" id="UP001596074"/>
    </source>
</evidence>
<comment type="caution">
    <text evidence="1">The sequence shown here is derived from an EMBL/GenBank/DDBJ whole genome shotgun (WGS) entry which is preliminary data.</text>
</comment>
<dbReference type="Proteomes" id="UP001596074">
    <property type="component" value="Unassembled WGS sequence"/>
</dbReference>
<reference evidence="2" key="1">
    <citation type="journal article" date="2019" name="Int. J. Syst. Evol. Microbiol.">
        <title>The Global Catalogue of Microorganisms (GCM) 10K type strain sequencing project: providing services to taxonomists for standard genome sequencing and annotation.</title>
        <authorList>
            <consortium name="The Broad Institute Genomics Platform"/>
            <consortium name="The Broad Institute Genome Sequencing Center for Infectious Disease"/>
            <person name="Wu L."/>
            <person name="Ma J."/>
        </authorList>
    </citation>
    <scope>NUCLEOTIDE SEQUENCE [LARGE SCALE GENOMIC DNA]</scope>
    <source>
        <strain evidence="2">KCTC 42087</strain>
    </source>
</reference>
<organism evidence="1 2">
    <name type="scientific">Actinomadura rugatobispora</name>
    <dbReference type="NCBI Taxonomy" id="1994"/>
    <lineage>
        <taxon>Bacteria</taxon>
        <taxon>Bacillati</taxon>
        <taxon>Actinomycetota</taxon>
        <taxon>Actinomycetes</taxon>
        <taxon>Streptosporangiales</taxon>
        <taxon>Thermomonosporaceae</taxon>
        <taxon>Actinomadura</taxon>
    </lineage>
</organism>
<proteinExistence type="predicted"/>
<dbReference type="EMBL" id="JBHSON010000028">
    <property type="protein sequence ID" value="MFC5748053.1"/>
    <property type="molecule type" value="Genomic_DNA"/>
</dbReference>
<dbReference type="RefSeq" id="WP_378283690.1">
    <property type="nucleotide sequence ID" value="NZ_JBHSON010000028.1"/>
</dbReference>
<name>A0ABW1A0G5_9ACTN</name>
<sequence length="138" mass="14866">MRASGVAVTLVVHEHKRLGRGIALEFLTGELQGSHDPAGIVHRAGSPVRHGTRVSATGVFEGHESARGRGKTSGGAGGADEAMLSHVIHLHEQHLSLRDIAARLVITTGQKRGRRTSPVTVMRMLRDHDEQTIHPDRS</sequence>
<evidence type="ECO:0000313" key="1">
    <source>
        <dbReference type="EMBL" id="MFC5748053.1"/>
    </source>
</evidence>
<keyword evidence="2" id="KW-1185">Reference proteome</keyword>
<evidence type="ECO:0008006" key="3">
    <source>
        <dbReference type="Google" id="ProtNLM"/>
    </source>
</evidence>